<evidence type="ECO:0000313" key="4">
    <source>
        <dbReference type="Proteomes" id="UP001140511"/>
    </source>
</evidence>
<protein>
    <submittedName>
        <fullName evidence="3">AhpC/TSA family domain-containing protein</fullName>
    </submittedName>
</protein>
<feature type="compositionally biased region" description="Polar residues" evidence="1">
    <location>
        <begin position="1"/>
        <end position="15"/>
    </location>
</feature>
<dbReference type="GeneID" id="80862275"/>
<dbReference type="Proteomes" id="UP001140511">
    <property type="component" value="Unassembled WGS sequence"/>
</dbReference>
<dbReference type="RefSeq" id="XP_056032903.1">
    <property type="nucleotide sequence ID" value="XM_056167587.1"/>
</dbReference>
<evidence type="ECO:0000313" key="3">
    <source>
        <dbReference type="EMBL" id="KAJ4863847.1"/>
    </source>
</evidence>
<reference evidence="3" key="1">
    <citation type="submission" date="2022-09" db="EMBL/GenBank/DDBJ databases">
        <title>Chromosome-level assembly of Trichoderma breve T069, a fungus used in development of biopesticide product.</title>
        <authorList>
            <person name="Lin R."/>
            <person name="Liu T."/>
        </authorList>
    </citation>
    <scope>NUCLEOTIDE SEQUENCE</scope>
    <source>
        <strain evidence="3">T069</strain>
    </source>
</reference>
<feature type="region of interest" description="Disordered" evidence="1">
    <location>
        <begin position="1"/>
        <end position="62"/>
    </location>
</feature>
<dbReference type="Pfam" id="PF00578">
    <property type="entry name" value="AhpC-TSA"/>
    <property type="match status" value="1"/>
</dbReference>
<gene>
    <name evidence="3" type="ORF">T069G_00377</name>
</gene>
<dbReference type="EMBL" id="JAOPEN010000001">
    <property type="protein sequence ID" value="KAJ4863847.1"/>
    <property type="molecule type" value="Genomic_DNA"/>
</dbReference>
<dbReference type="InterPro" id="IPR036249">
    <property type="entry name" value="Thioredoxin-like_sf"/>
</dbReference>
<dbReference type="InterPro" id="IPR000866">
    <property type="entry name" value="AhpC/TSA"/>
</dbReference>
<proteinExistence type="predicted"/>
<dbReference type="Gene3D" id="3.40.30.10">
    <property type="entry name" value="Glutaredoxin"/>
    <property type="match status" value="1"/>
</dbReference>
<comment type="caution">
    <text evidence="3">The sequence shown here is derived from an EMBL/GenBank/DDBJ whole genome shotgun (WGS) entry which is preliminary data.</text>
</comment>
<feature type="domain" description="Alkyl hydroperoxide reductase subunit C/ Thiol specific antioxidant" evidence="2">
    <location>
        <begin position="77"/>
        <end position="187"/>
    </location>
</feature>
<dbReference type="AlphaFoldDB" id="A0A9W9EBT5"/>
<name>A0A9W9EBT5_9HYPO</name>
<feature type="compositionally biased region" description="Polar residues" evidence="1">
    <location>
        <begin position="51"/>
        <end position="62"/>
    </location>
</feature>
<dbReference type="SUPFAM" id="SSF52833">
    <property type="entry name" value="Thioredoxin-like"/>
    <property type="match status" value="1"/>
</dbReference>
<organism evidence="3 4">
    <name type="scientific">Trichoderma breve</name>
    <dbReference type="NCBI Taxonomy" id="2034170"/>
    <lineage>
        <taxon>Eukaryota</taxon>
        <taxon>Fungi</taxon>
        <taxon>Dikarya</taxon>
        <taxon>Ascomycota</taxon>
        <taxon>Pezizomycotina</taxon>
        <taxon>Sordariomycetes</taxon>
        <taxon>Hypocreomycetidae</taxon>
        <taxon>Hypocreales</taxon>
        <taxon>Hypocreaceae</taxon>
        <taxon>Trichoderma</taxon>
    </lineage>
</organism>
<accession>A0A9W9EBT5</accession>
<sequence length="220" mass="24170">MPRTRSTVNRGTSTTKKAETNPPPEVPKPSREQKAKVVKKPRPKKGKETSNDSTASSISVGSKIPWTNSFGGAIYLHDGTKTSLKQLVEKSHNGLIVYVYPKSRDDESDDLHGEMDHSQLDLESLEMDTIGIYRDTVSSIAEFMEEPGSGVPIASNLSGSLMKAMSLTSPKGVLKQGAFIISKEGILLGRTVGGKVDKIMDDVWKMIHIIKEERGEEEDW</sequence>
<dbReference type="GO" id="GO:0016209">
    <property type="term" value="F:antioxidant activity"/>
    <property type="evidence" value="ECO:0007669"/>
    <property type="project" value="InterPro"/>
</dbReference>
<evidence type="ECO:0000259" key="2">
    <source>
        <dbReference type="Pfam" id="PF00578"/>
    </source>
</evidence>
<dbReference type="GO" id="GO:0016491">
    <property type="term" value="F:oxidoreductase activity"/>
    <property type="evidence" value="ECO:0007669"/>
    <property type="project" value="InterPro"/>
</dbReference>
<feature type="compositionally biased region" description="Basic residues" evidence="1">
    <location>
        <begin position="36"/>
        <end position="45"/>
    </location>
</feature>
<keyword evidence="4" id="KW-1185">Reference proteome</keyword>
<evidence type="ECO:0000256" key="1">
    <source>
        <dbReference type="SAM" id="MobiDB-lite"/>
    </source>
</evidence>